<dbReference type="RefSeq" id="WP_103944776.1">
    <property type="nucleotide sequence ID" value="NZ_FNVO01000043.1"/>
</dbReference>
<reference evidence="2" key="1">
    <citation type="submission" date="2016-10" db="EMBL/GenBank/DDBJ databases">
        <authorList>
            <person name="Varghese N."/>
            <person name="Submissions S."/>
        </authorList>
    </citation>
    <scope>NUCLEOTIDE SEQUENCE [LARGE SCALE GENOMIC DNA]</scope>
    <source>
        <strain evidence="2">DSM 43163</strain>
    </source>
</reference>
<organism evidence="1 2">
    <name type="scientific">Thermomonospora echinospora</name>
    <dbReference type="NCBI Taxonomy" id="1992"/>
    <lineage>
        <taxon>Bacteria</taxon>
        <taxon>Bacillati</taxon>
        <taxon>Actinomycetota</taxon>
        <taxon>Actinomycetes</taxon>
        <taxon>Streptosporangiales</taxon>
        <taxon>Thermomonosporaceae</taxon>
        <taxon>Thermomonospora</taxon>
    </lineage>
</organism>
<dbReference type="OrthoDB" id="4578716at2"/>
<dbReference type="Proteomes" id="UP000236723">
    <property type="component" value="Unassembled WGS sequence"/>
</dbReference>
<evidence type="ECO:0008006" key="3">
    <source>
        <dbReference type="Google" id="ProtNLM"/>
    </source>
</evidence>
<sequence>MTSSPRSYEKELDGIERALESALEAVRGVPREGLTAAQWLEAAAELGRLQADAREASGRVRQALLGSARTALLAYLRAHAGQPVEADALEGVAAIQAWTRRIRELRIPFGWQVESGTWSADMQKDQYRLVADQLGEEVSRDEEVIKAIKGKTSKERILEYLLHLSPWPASPQQLERVAGAPTWRQDIRELIEEGWLIRSHEEDQDLAPGFYRLAKLEE</sequence>
<proteinExistence type="predicted"/>
<name>A0A1H6EB11_9ACTN</name>
<dbReference type="EMBL" id="FNVO01000043">
    <property type="protein sequence ID" value="SEG94116.1"/>
    <property type="molecule type" value="Genomic_DNA"/>
</dbReference>
<keyword evidence="2" id="KW-1185">Reference proteome</keyword>
<protein>
    <recommendedName>
        <fullName evidence="3">Winged helix DNA-binding domain-containing protein</fullName>
    </recommendedName>
</protein>
<gene>
    <name evidence="1" type="ORF">SAMN04489712_14314</name>
</gene>
<dbReference type="AlphaFoldDB" id="A0A1H6EB11"/>
<evidence type="ECO:0000313" key="1">
    <source>
        <dbReference type="EMBL" id="SEG94116.1"/>
    </source>
</evidence>
<evidence type="ECO:0000313" key="2">
    <source>
        <dbReference type="Proteomes" id="UP000236723"/>
    </source>
</evidence>
<accession>A0A1H6EB11</accession>